<feature type="domain" description="S-adenosylmethionine synthetase central" evidence="14">
    <location>
        <begin position="122"/>
        <end position="238"/>
    </location>
</feature>
<dbReference type="PROSITE" id="PS00377">
    <property type="entry name" value="ADOMET_SYNTHASE_2"/>
    <property type="match status" value="1"/>
</dbReference>
<dbReference type="EMBL" id="AAXB02000001">
    <property type="protein sequence ID" value="EDM64333.1"/>
    <property type="molecule type" value="Genomic_DNA"/>
</dbReference>
<feature type="binding site" description="in other chain" evidence="10">
    <location>
        <begin position="171"/>
        <end position="173"/>
    </location>
    <ligand>
        <name>ATP</name>
        <dbReference type="ChEBI" id="CHEBI:30616"/>
        <note>ligand shared between two neighboring subunits</note>
    </ligand>
</feature>
<feature type="region of interest" description="Flexible loop" evidence="10">
    <location>
        <begin position="95"/>
        <end position="105"/>
    </location>
</feature>
<evidence type="ECO:0000256" key="10">
    <source>
        <dbReference type="HAMAP-Rule" id="MF_00086"/>
    </source>
</evidence>
<reference evidence="16 17" key="2">
    <citation type="submission" date="2007-04" db="EMBL/GenBank/DDBJ databases">
        <title>Draft genome sequence of Dorea longicatena (DSM 13814).</title>
        <authorList>
            <person name="Sudarsanam P."/>
            <person name="Ley R."/>
            <person name="Guruge J."/>
            <person name="Turnbaugh P.J."/>
            <person name="Mahowald M."/>
            <person name="Liep D."/>
            <person name="Gordon J."/>
        </authorList>
    </citation>
    <scope>NUCLEOTIDE SEQUENCE [LARGE SCALE GENOMIC DNA]</scope>
    <source>
        <strain evidence="16 17">DSM 13814</strain>
    </source>
</reference>
<dbReference type="InterPro" id="IPR022628">
    <property type="entry name" value="S-AdoMet_synt_N"/>
</dbReference>
<keyword evidence="7 10" id="KW-0067">ATP-binding</keyword>
<evidence type="ECO:0000259" key="14">
    <source>
        <dbReference type="Pfam" id="PF02772"/>
    </source>
</evidence>
<feature type="binding site" evidence="10">
    <location>
        <position position="269"/>
    </location>
    <ligand>
        <name>ATP</name>
        <dbReference type="ChEBI" id="CHEBI:30616"/>
        <note>ligand shared between two neighboring subunits</note>
    </ligand>
</feature>
<dbReference type="Pfam" id="PF02772">
    <property type="entry name" value="S-AdoMet_synt_M"/>
    <property type="match status" value="1"/>
</dbReference>
<comment type="catalytic activity">
    <reaction evidence="10">
        <text>L-methionine + ATP + H2O = S-adenosyl-L-methionine + phosphate + diphosphate</text>
        <dbReference type="Rhea" id="RHEA:21080"/>
        <dbReference type="ChEBI" id="CHEBI:15377"/>
        <dbReference type="ChEBI" id="CHEBI:30616"/>
        <dbReference type="ChEBI" id="CHEBI:33019"/>
        <dbReference type="ChEBI" id="CHEBI:43474"/>
        <dbReference type="ChEBI" id="CHEBI:57844"/>
        <dbReference type="ChEBI" id="CHEBI:59789"/>
        <dbReference type="EC" id="2.5.1.6"/>
    </reaction>
</comment>
<comment type="cofactor">
    <cofactor evidence="10">
        <name>K(+)</name>
        <dbReference type="ChEBI" id="CHEBI:29103"/>
    </cofactor>
    <text evidence="10">Binds 1 potassium ion per subunit.</text>
</comment>
<dbReference type="UniPathway" id="UPA00315">
    <property type="reaction ID" value="UER00080"/>
</dbReference>
<dbReference type="InterPro" id="IPR022630">
    <property type="entry name" value="S-AdoMet_synt_C"/>
</dbReference>
<comment type="similarity">
    <text evidence="2 10 12">Belongs to the AdoMet synthase family.</text>
</comment>
<feature type="domain" description="S-adenosylmethionine synthetase N-terminal" evidence="13">
    <location>
        <begin position="7"/>
        <end position="90"/>
    </location>
</feature>
<dbReference type="Proteomes" id="UP000004016">
    <property type="component" value="Unassembled WGS sequence"/>
</dbReference>
<keyword evidence="6 10" id="KW-0547">Nucleotide-binding</keyword>
<keyword evidence="5 10" id="KW-0479">Metal-binding</keyword>
<dbReference type="Pfam" id="PF02773">
    <property type="entry name" value="S-AdoMet_synt_C"/>
    <property type="match status" value="1"/>
</dbReference>
<evidence type="ECO:0000313" key="17">
    <source>
        <dbReference type="Proteomes" id="UP000004016"/>
    </source>
</evidence>
<feature type="binding site" description="in other chain" evidence="10">
    <location>
        <position position="95"/>
    </location>
    <ligand>
        <name>L-methionine</name>
        <dbReference type="ChEBI" id="CHEBI:57844"/>
        <note>ligand shared between two neighboring subunits</note>
    </ligand>
</feature>
<protein>
    <recommendedName>
        <fullName evidence="10">S-adenosylmethionine synthase</fullName>
        <shortName evidence="10">AdoMet synthase</shortName>
        <ecNumber evidence="10">2.5.1.6</ecNumber>
    </recommendedName>
    <alternativeName>
        <fullName evidence="10">MAT</fullName>
    </alternativeName>
    <alternativeName>
        <fullName evidence="10">Methionine adenosyltransferase</fullName>
    </alternativeName>
</protein>
<dbReference type="SUPFAM" id="SSF55973">
    <property type="entry name" value="S-adenosylmethionine synthetase"/>
    <property type="match status" value="3"/>
</dbReference>
<reference evidence="16 17" key="1">
    <citation type="submission" date="2007-03" db="EMBL/GenBank/DDBJ databases">
        <authorList>
            <person name="Fulton L."/>
            <person name="Clifton S."/>
            <person name="Fulton B."/>
            <person name="Xu J."/>
            <person name="Minx P."/>
            <person name="Pepin K.H."/>
            <person name="Johnson M."/>
            <person name="Thiruvilangam P."/>
            <person name="Bhonagiri V."/>
            <person name="Nash W.E."/>
            <person name="Mardis E.R."/>
            <person name="Wilson R.K."/>
        </authorList>
    </citation>
    <scope>NUCLEOTIDE SEQUENCE [LARGE SCALE GENOMIC DNA]</scope>
    <source>
        <strain evidence="16 17">DSM 13814</strain>
    </source>
</reference>
<proteinExistence type="inferred from homology"/>
<dbReference type="GO" id="GO:0005524">
    <property type="term" value="F:ATP binding"/>
    <property type="evidence" value="ECO:0007669"/>
    <property type="project" value="UniProtKB-UniRule"/>
</dbReference>
<gene>
    <name evidence="10 16" type="primary">metK</name>
    <name evidence="16" type="ORF">DORLON_00179</name>
</gene>
<keyword evidence="9 10" id="KW-0630">Potassium</keyword>
<dbReference type="AlphaFoldDB" id="A6BD16"/>
<feature type="domain" description="S-adenosylmethionine synthetase C-terminal" evidence="15">
    <location>
        <begin position="241"/>
        <end position="378"/>
    </location>
</feature>
<feature type="binding site" description="in other chain" evidence="10">
    <location>
        <begin position="237"/>
        <end position="238"/>
    </location>
    <ligand>
        <name>ATP</name>
        <dbReference type="ChEBI" id="CHEBI:30616"/>
        <note>ligand shared between two neighboring subunits</note>
    </ligand>
</feature>
<evidence type="ECO:0000313" key="16">
    <source>
        <dbReference type="EMBL" id="EDM64333.1"/>
    </source>
</evidence>
<dbReference type="CDD" id="cd18079">
    <property type="entry name" value="S-AdoMet_synt"/>
    <property type="match status" value="1"/>
</dbReference>
<organism evidence="16 17">
    <name type="scientific">Dorea longicatena DSM 13814</name>
    <dbReference type="NCBI Taxonomy" id="411462"/>
    <lineage>
        <taxon>Bacteria</taxon>
        <taxon>Bacillati</taxon>
        <taxon>Bacillota</taxon>
        <taxon>Clostridia</taxon>
        <taxon>Lachnospirales</taxon>
        <taxon>Lachnospiraceae</taxon>
        <taxon>Dorea</taxon>
    </lineage>
</organism>
<feature type="binding site" description="in other chain" evidence="10">
    <location>
        <position position="18"/>
    </location>
    <ligand>
        <name>ATP</name>
        <dbReference type="ChEBI" id="CHEBI:30616"/>
        <note>ligand shared between two neighboring subunits</note>
    </ligand>
</feature>
<dbReference type="EC" id="2.5.1.6" evidence="10"/>
<dbReference type="GO" id="GO:0005737">
    <property type="term" value="C:cytoplasm"/>
    <property type="evidence" value="ECO:0007669"/>
    <property type="project" value="UniProtKB-SubCell"/>
</dbReference>
<comment type="function">
    <text evidence="10">Catalyzes the formation of S-adenosylmethionine (AdoMet) from methionine and ATP. The overall synthetic reaction is composed of two sequential steps, AdoMet formation and the subsequent tripolyphosphate hydrolysis which occurs prior to release of AdoMet from the enzyme.</text>
</comment>
<evidence type="ECO:0000256" key="2">
    <source>
        <dbReference type="ARBA" id="ARBA00009685"/>
    </source>
</evidence>
<feature type="binding site" evidence="10">
    <location>
        <position position="20"/>
    </location>
    <ligand>
        <name>Mg(2+)</name>
        <dbReference type="ChEBI" id="CHEBI:18420"/>
    </ligand>
</feature>
<dbReference type="NCBIfam" id="TIGR01034">
    <property type="entry name" value="metK"/>
    <property type="match status" value="1"/>
</dbReference>
<comment type="cofactor">
    <cofactor evidence="10">
        <name>Mg(2+)</name>
        <dbReference type="ChEBI" id="CHEBI:18420"/>
    </cofactor>
    <text evidence="10">Binds 2 divalent ions per subunit.</text>
</comment>
<dbReference type="FunFam" id="3.30.300.10:FF:000003">
    <property type="entry name" value="S-adenosylmethionine synthase"/>
    <property type="match status" value="1"/>
</dbReference>
<dbReference type="InterPro" id="IPR022636">
    <property type="entry name" value="S-AdoMet_synthetase_sfam"/>
</dbReference>
<dbReference type="PROSITE" id="PS00376">
    <property type="entry name" value="ADOMET_SYNTHASE_1"/>
    <property type="match status" value="1"/>
</dbReference>
<evidence type="ECO:0000256" key="6">
    <source>
        <dbReference type="ARBA" id="ARBA00022741"/>
    </source>
</evidence>
<keyword evidence="10" id="KW-0963">Cytoplasm</keyword>
<evidence type="ECO:0000256" key="8">
    <source>
        <dbReference type="ARBA" id="ARBA00022842"/>
    </source>
</evidence>
<dbReference type="GO" id="GO:0006556">
    <property type="term" value="P:S-adenosylmethionine biosynthetic process"/>
    <property type="evidence" value="ECO:0007669"/>
    <property type="project" value="UniProtKB-UniRule"/>
</dbReference>
<feature type="binding site" evidence="10">
    <location>
        <position position="246"/>
    </location>
    <ligand>
        <name>L-methionine</name>
        <dbReference type="ChEBI" id="CHEBI:57844"/>
        <note>ligand shared between two neighboring subunits</note>
    </ligand>
</feature>
<keyword evidence="3 10" id="KW-0554">One-carbon metabolism</keyword>
<evidence type="ECO:0000259" key="15">
    <source>
        <dbReference type="Pfam" id="PF02773"/>
    </source>
</evidence>
<evidence type="ECO:0000256" key="9">
    <source>
        <dbReference type="ARBA" id="ARBA00022958"/>
    </source>
</evidence>
<dbReference type="InterPro" id="IPR022629">
    <property type="entry name" value="S-AdoMet_synt_central"/>
</dbReference>
<dbReference type="InterPro" id="IPR022631">
    <property type="entry name" value="ADOMET_SYNTHASE_CS"/>
</dbReference>
<dbReference type="eggNOG" id="COG0192">
    <property type="taxonomic scope" value="Bacteria"/>
</dbReference>
<dbReference type="Gene3D" id="3.30.300.10">
    <property type="match status" value="3"/>
</dbReference>
<evidence type="ECO:0000256" key="3">
    <source>
        <dbReference type="ARBA" id="ARBA00022563"/>
    </source>
</evidence>
<evidence type="ECO:0000256" key="1">
    <source>
        <dbReference type="ARBA" id="ARBA00005224"/>
    </source>
</evidence>
<dbReference type="GO" id="GO:0006730">
    <property type="term" value="P:one-carbon metabolic process"/>
    <property type="evidence" value="ECO:0007669"/>
    <property type="project" value="UniProtKB-KW"/>
</dbReference>
<feature type="binding site" description="in other chain" evidence="10">
    <location>
        <position position="277"/>
    </location>
    <ligand>
        <name>L-methionine</name>
        <dbReference type="ChEBI" id="CHEBI:57844"/>
        <note>ligand shared between two neighboring subunits</note>
    </ligand>
</feature>
<dbReference type="GO" id="GO:0000287">
    <property type="term" value="F:magnesium ion binding"/>
    <property type="evidence" value="ECO:0007669"/>
    <property type="project" value="UniProtKB-UniRule"/>
</dbReference>
<keyword evidence="8 10" id="KW-0460">Magnesium</keyword>
<feature type="binding site" description="in other chain" evidence="10">
    <location>
        <begin position="252"/>
        <end position="253"/>
    </location>
    <ligand>
        <name>ATP</name>
        <dbReference type="ChEBI" id="CHEBI:30616"/>
        <note>ligand shared between two neighboring subunits</note>
    </ligand>
</feature>
<name>A6BD16_9FIRM</name>
<comment type="subcellular location">
    <subcellularLocation>
        <location evidence="10 11">Cytoplasm</location>
    </subcellularLocation>
</comment>
<sequence>MVTIMKRFYTAESVTEGHPDKLCDLIADSILDACLKEDENSRVACEVLATKRNIIVAGEITSRFEPQVFEIIKKVLESAGYEAEEIHMDALIHKQSPDIAGAVERSRERRAGTVSVQSGLASGAGDQGIMIGYACDETPQLMPMPVVLANRIVRELSASRRSGYITGILPDGKAQVTVEYEDDRPARLDTVIVSCQHEKEKSLRKLEHEIREKVLRPALRMLPPDEDTKILINPSGRFVCGGLDADTGLTGRKLMVDTYGSLVPHGGGAFSGKDCSKVDRSGAYMARYIAKNMVAAGLASRCQVSLAYAIGVAQPVMVQVDTFGTGKICADDCLAAAIPLVFGLTPSQICDTLHLKRPIYRQSAVFGHFGRKEFPWEKTDKAEQLRDTVM</sequence>
<dbReference type="Pfam" id="PF00438">
    <property type="entry name" value="S-AdoMet_synt_N"/>
    <property type="match status" value="1"/>
</dbReference>
<dbReference type="HAMAP" id="MF_00086">
    <property type="entry name" value="S_AdoMet_synth1"/>
    <property type="match status" value="1"/>
</dbReference>
<accession>A6BD16</accession>
<comment type="pathway">
    <text evidence="1 10">Amino-acid biosynthesis; S-adenosyl-L-methionine biosynthesis; S-adenosyl-L-methionine from L-methionine: step 1/1.</text>
</comment>
<dbReference type="GO" id="GO:0004478">
    <property type="term" value="F:methionine adenosyltransferase activity"/>
    <property type="evidence" value="ECO:0007669"/>
    <property type="project" value="UniProtKB-UniRule"/>
</dbReference>
<evidence type="ECO:0000259" key="13">
    <source>
        <dbReference type="Pfam" id="PF00438"/>
    </source>
</evidence>
<keyword evidence="4 10" id="KW-0808">Transferase</keyword>
<evidence type="ECO:0000256" key="11">
    <source>
        <dbReference type="RuleBase" id="RU000542"/>
    </source>
</evidence>
<dbReference type="PANTHER" id="PTHR11964">
    <property type="entry name" value="S-ADENOSYLMETHIONINE SYNTHETASE"/>
    <property type="match status" value="1"/>
</dbReference>
<feature type="binding site" description="in other chain" evidence="10">
    <location>
        <position position="59"/>
    </location>
    <ligand>
        <name>L-methionine</name>
        <dbReference type="ChEBI" id="CHEBI:57844"/>
        <note>ligand shared between two neighboring subunits</note>
    </ligand>
</feature>
<feature type="binding site" evidence="10">
    <location>
        <position position="273"/>
    </location>
    <ligand>
        <name>ATP</name>
        <dbReference type="ChEBI" id="CHEBI:30616"/>
        <note>ligand shared between two neighboring subunits</note>
    </ligand>
</feature>
<feature type="binding site" evidence="10">
    <location>
        <position position="46"/>
    </location>
    <ligand>
        <name>K(+)</name>
        <dbReference type="ChEBI" id="CHEBI:29103"/>
    </ligand>
</feature>
<dbReference type="PIRSF" id="PIRSF000497">
    <property type="entry name" value="MAT"/>
    <property type="match status" value="1"/>
</dbReference>
<evidence type="ECO:0000256" key="5">
    <source>
        <dbReference type="ARBA" id="ARBA00022723"/>
    </source>
</evidence>
<evidence type="ECO:0000256" key="7">
    <source>
        <dbReference type="ARBA" id="ARBA00022840"/>
    </source>
</evidence>
<feature type="binding site" evidence="10">
    <location>
        <position position="246"/>
    </location>
    <ligand>
        <name>ATP</name>
        <dbReference type="ChEBI" id="CHEBI:30616"/>
        <note>ligand shared between two neighboring subunits</note>
    </ligand>
</feature>
<comment type="caution">
    <text evidence="16">The sequence shown here is derived from an EMBL/GenBank/DDBJ whole genome shotgun (WGS) entry which is preliminary data.</text>
</comment>
<dbReference type="HOGENOM" id="CLU_041802_1_1_9"/>
<evidence type="ECO:0000256" key="4">
    <source>
        <dbReference type="ARBA" id="ARBA00022679"/>
    </source>
</evidence>
<comment type="subunit">
    <text evidence="10">Homotetramer; dimer of dimers.</text>
</comment>
<dbReference type="InterPro" id="IPR002133">
    <property type="entry name" value="S-AdoMet_synthetase"/>
</dbReference>
<evidence type="ECO:0000256" key="12">
    <source>
        <dbReference type="RuleBase" id="RU004462"/>
    </source>
</evidence>